<dbReference type="GO" id="GO:0043165">
    <property type="term" value="P:Gram-negative-bacterium-type cell outer membrane assembly"/>
    <property type="evidence" value="ECO:0007669"/>
    <property type="project" value="InterPro"/>
</dbReference>
<reference evidence="1 2" key="2">
    <citation type="submission" date="2019-02" db="EMBL/GenBank/DDBJ databases">
        <title>'Lichenibacterium ramalinii' gen. nov. sp. nov., 'Lichenibacterium minor' gen. nov. sp. nov.</title>
        <authorList>
            <person name="Pankratov T."/>
        </authorList>
    </citation>
    <scope>NUCLEOTIDE SEQUENCE [LARGE SCALE GENOMIC DNA]</scope>
    <source>
        <strain evidence="1 2">RmlP026</strain>
    </source>
</reference>
<dbReference type="Proteomes" id="UP000290759">
    <property type="component" value="Unassembled WGS sequence"/>
</dbReference>
<accession>A0A4V1RV38</accession>
<comment type="caution">
    <text evidence="1">The sequence shown here is derived from an EMBL/GenBank/DDBJ whole genome shotgun (WGS) entry which is preliminary data.</text>
</comment>
<dbReference type="OrthoDB" id="7678210at2"/>
<dbReference type="PROSITE" id="PS51257">
    <property type="entry name" value="PROKAR_LIPOPROTEIN"/>
    <property type="match status" value="1"/>
</dbReference>
<evidence type="ECO:0000313" key="1">
    <source>
        <dbReference type="EMBL" id="RYC33304.1"/>
    </source>
</evidence>
<reference evidence="1 2" key="1">
    <citation type="submission" date="2018-12" db="EMBL/GenBank/DDBJ databases">
        <authorList>
            <person name="Grouzdev D.S."/>
            <person name="Krutkina M.S."/>
        </authorList>
    </citation>
    <scope>NUCLEOTIDE SEQUENCE [LARGE SCALE GENOMIC DNA]</scope>
    <source>
        <strain evidence="1 2">RmlP026</strain>
    </source>
</reference>
<dbReference type="RefSeq" id="WP_129223063.1">
    <property type="nucleotide sequence ID" value="NZ_QYBB01000002.1"/>
</dbReference>
<dbReference type="EMBL" id="QYBB01000002">
    <property type="protein sequence ID" value="RYC33304.1"/>
    <property type="molecule type" value="Genomic_DNA"/>
</dbReference>
<organism evidence="1 2">
    <name type="scientific">Lichenibacterium minor</name>
    <dbReference type="NCBI Taxonomy" id="2316528"/>
    <lineage>
        <taxon>Bacteria</taxon>
        <taxon>Pseudomonadati</taxon>
        <taxon>Pseudomonadota</taxon>
        <taxon>Alphaproteobacteria</taxon>
        <taxon>Hyphomicrobiales</taxon>
        <taxon>Lichenihabitantaceae</taxon>
        <taxon>Lichenibacterium</taxon>
    </lineage>
</organism>
<dbReference type="AlphaFoldDB" id="A0A4V1RV38"/>
<protein>
    <recommendedName>
        <fullName evidence="3">LPS-assembly lipoprotein</fullName>
    </recommendedName>
</protein>
<sequence>MSWSERLPSRLLASVLLAGAAAGLAGCVTPLYASRGGALGADLRAVAVDPVPDKLGHYLRDELITDLNGTGAKPAPRFRLQLATTERVQTALIDITTQRAQDASVVTDVTWTLLPIEGGPPLATGKTTSFATYDRSSQRFANIRAARDAEIRDAKTLADQITTQVAAKIGTLPPAR</sequence>
<evidence type="ECO:0008006" key="3">
    <source>
        <dbReference type="Google" id="ProtNLM"/>
    </source>
</evidence>
<name>A0A4V1RV38_9HYPH</name>
<dbReference type="GO" id="GO:0019867">
    <property type="term" value="C:outer membrane"/>
    <property type="evidence" value="ECO:0007669"/>
    <property type="project" value="InterPro"/>
</dbReference>
<dbReference type="Gene3D" id="3.30.160.150">
    <property type="entry name" value="Lipoprotein like domain"/>
    <property type="match status" value="1"/>
</dbReference>
<proteinExistence type="predicted"/>
<keyword evidence="2" id="KW-1185">Reference proteome</keyword>
<evidence type="ECO:0000313" key="2">
    <source>
        <dbReference type="Proteomes" id="UP000290759"/>
    </source>
</evidence>
<gene>
    <name evidence="1" type="ORF">D3273_02190</name>
</gene>